<protein>
    <submittedName>
        <fullName evidence="1">Uncharacterized protein</fullName>
    </submittedName>
</protein>
<dbReference type="EMBL" id="EU976873">
    <property type="protein sequence ID" value="ACG48991.1"/>
    <property type="molecule type" value="mRNA"/>
</dbReference>
<evidence type="ECO:0000313" key="1">
    <source>
        <dbReference type="EMBL" id="ACG48991.1"/>
    </source>
</evidence>
<reference evidence="1" key="1">
    <citation type="journal article" date="2009" name="Plant Mol. Biol.">
        <title>Insights into corn genes derived from large-scale cDNA sequencing.</title>
        <authorList>
            <person name="Alexandrov N.N."/>
            <person name="Brover V.V."/>
            <person name="Freidin S."/>
            <person name="Troukhan M.E."/>
            <person name="Tatarinova T.V."/>
            <person name="Zhang H."/>
            <person name="Swaller T.J."/>
            <person name="Lu Y.P."/>
            <person name="Bouck J."/>
            <person name="Flavell R.B."/>
            <person name="Feldmann K.A."/>
        </authorList>
    </citation>
    <scope>NUCLEOTIDE SEQUENCE</scope>
</reference>
<dbReference type="AlphaFoldDB" id="B6UI08"/>
<sequence length="73" mass="8569">MTRLIFEMIYRMAPSIVALLHAQFGGSQTSVVGPFYVLTSNEEKNCKPFHEITAEFKHPMDFYCCLRYRFGIW</sequence>
<accession>B6UI08</accession>
<name>B6UI08_MAIZE</name>
<proteinExistence type="evidence at transcript level"/>
<organism evidence="1">
    <name type="scientific">Zea mays</name>
    <name type="common">Maize</name>
    <dbReference type="NCBI Taxonomy" id="4577"/>
    <lineage>
        <taxon>Eukaryota</taxon>
        <taxon>Viridiplantae</taxon>
        <taxon>Streptophyta</taxon>
        <taxon>Embryophyta</taxon>
        <taxon>Tracheophyta</taxon>
        <taxon>Spermatophyta</taxon>
        <taxon>Magnoliopsida</taxon>
        <taxon>Liliopsida</taxon>
        <taxon>Poales</taxon>
        <taxon>Poaceae</taxon>
        <taxon>PACMAD clade</taxon>
        <taxon>Panicoideae</taxon>
        <taxon>Andropogonodae</taxon>
        <taxon>Andropogoneae</taxon>
        <taxon>Tripsacinae</taxon>
        <taxon>Zea</taxon>
    </lineage>
</organism>